<dbReference type="KEGG" id="kla:KLLA0_F08701g"/>
<protein>
    <submittedName>
        <fullName evidence="1">KLLA0F08701p</fullName>
    </submittedName>
</protein>
<evidence type="ECO:0000313" key="2">
    <source>
        <dbReference type="Proteomes" id="UP000000598"/>
    </source>
</evidence>
<dbReference type="AlphaFoldDB" id="Q6CKR4"/>
<dbReference type="EMBL" id="CR382126">
    <property type="protein sequence ID" value="CAG98183.1"/>
    <property type="molecule type" value="Genomic_DNA"/>
</dbReference>
<reference evidence="1 2" key="1">
    <citation type="journal article" date="2004" name="Nature">
        <title>Genome evolution in yeasts.</title>
        <authorList>
            <consortium name="Genolevures"/>
            <person name="Dujon B."/>
            <person name="Sherman D."/>
            <person name="Fischer G."/>
            <person name="Durrens P."/>
            <person name="Casaregola S."/>
            <person name="Lafontaine I."/>
            <person name="de Montigny J."/>
            <person name="Marck C."/>
            <person name="Neuveglise C."/>
            <person name="Talla E."/>
            <person name="Goffard N."/>
            <person name="Frangeul L."/>
            <person name="Aigle M."/>
            <person name="Anthouard V."/>
            <person name="Babour A."/>
            <person name="Barbe V."/>
            <person name="Barnay S."/>
            <person name="Blanchin S."/>
            <person name="Beckerich J.M."/>
            <person name="Beyne E."/>
            <person name="Bleykasten C."/>
            <person name="Boisrame A."/>
            <person name="Boyer J."/>
            <person name="Cattolico L."/>
            <person name="Confanioleri F."/>
            <person name="de Daruvar A."/>
            <person name="Despons L."/>
            <person name="Fabre E."/>
            <person name="Fairhead C."/>
            <person name="Ferry-Dumazet H."/>
            <person name="Groppi A."/>
            <person name="Hantraye F."/>
            <person name="Hennequin C."/>
            <person name="Jauniaux N."/>
            <person name="Joyet P."/>
            <person name="Kachouri R."/>
            <person name="Kerrest A."/>
            <person name="Koszul R."/>
            <person name="Lemaire M."/>
            <person name="Lesur I."/>
            <person name="Ma L."/>
            <person name="Muller H."/>
            <person name="Nicaud J.M."/>
            <person name="Nikolski M."/>
            <person name="Oztas S."/>
            <person name="Ozier-Kalogeropoulos O."/>
            <person name="Pellenz S."/>
            <person name="Potier S."/>
            <person name="Richard G.F."/>
            <person name="Straub M.L."/>
            <person name="Suleau A."/>
            <person name="Swennene D."/>
            <person name="Tekaia F."/>
            <person name="Wesolowski-Louvel M."/>
            <person name="Westhof E."/>
            <person name="Wirth B."/>
            <person name="Zeniou-Meyer M."/>
            <person name="Zivanovic I."/>
            <person name="Bolotin-Fukuhara M."/>
            <person name="Thierry A."/>
            <person name="Bouchier C."/>
            <person name="Caudron B."/>
            <person name="Scarpelli C."/>
            <person name="Gaillardin C."/>
            <person name="Weissenbach J."/>
            <person name="Wincker P."/>
            <person name="Souciet J.L."/>
        </authorList>
    </citation>
    <scope>NUCLEOTIDE SEQUENCE [LARGE SCALE GENOMIC DNA]</scope>
    <source>
        <strain evidence="2">ATCC 8585 / CBS 2359 / DSM 70799 / NBRC 1267 / NRRL Y-1140 / WM37</strain>
    </source>
</reference>
<organism evidence="1 2">
    <name type="scientific">Kluyveromyces lactis (strain ATCC 8585 / CBS 2359 / DSM 70799 / NBRC 1267 / NRRL Y-1140 / WM37)</name>
    <name type="common">Yeast</name>
    <name type="synonym">Candida sphaerica</name>
    <dbReference type="NCBI Taxonomy" id="284590"/>
    <lineage>
        <taxon>Eukaryota</taxon>
        <taxon>Fungi</taxon>
        <taxon>Dikarya</taxon>
        <taxon>Ascomycota</taxon>
        <taxon>Saccharomycotina</taxon>
        <taxon>Saccharomycetes</taxon>
        <taxon>Saccharomycetales</taxon>
        <taxon>Saccharomycetaceae</taxon>
        <taxon>Kluyveromyces</taxon>
    </lineage>
</organism>
<accession>Q6CKR4</accession>
<keyword evidence="2" id="KW-1185">Reference proteome</keyword>
<dbReference type="Proteomes" id="UP000000598">
    <property type="component" value="Chromosome F"/>
</dbReference>
<gene>
    <name evidence="1" type="ORF">KLLA0_F08701g</name>
</gene>
<dbReference type="eggNOG" id="ENOG502SABW">
    <property type="taxonomic scope" value="Eukaryota"/>
</dbReference>
<proteinExistence type="predicted"/>
<name>Q6CKR4_KLULA</name>
<dbReference type="InParanoid" id="Q6CKR4"/>
<sequence>MKQEMLQTPCTPKHNITRVDNTLPFNGPRFGSKPKFQFPPQNTNSESPCKSHFEMMRSQQLLANQLDSKYKSKDGLRLSPHISIPLIRTEDGDIEDDDYDFNGDVEDELESCEDDSVASSILSSLSDIESPTPSSSPVFDDTSFRNALKPNAMKNVVDPATVAMFTLPLPTKIKFKPNKALKPLASILKRTAGLNFIMNSLNGNYKDATIFATEVNSYLSENVPYPTCTIERVTIPVNSEIKRKYKQDRNEMLGGYYNSSDEDQDNLVYERNDDTNEQNSKQANDKASSDAAVIRAYDFNFEDSTILNKSDRVTTHLGIYSQNQLMSRKQTPSTAKKVRWCEFLEW</sequence>
<dbReference type="PaxDb" id="284590-Q6CKR4"/>
<dbReference type="HOGENOM" id="CLU_801841_0_0_1"/>
<evidence type="ECO:0000313" key="1">
    <source>
        <dbReference type="EMBL" id="CAG98183.1"/>
    </source>
</evidence>